<dbReference type="Proteomes" id="UP000297597">
    <property type="component" value="Unassembled WGS sequence"/>
</dbReference>
<dbReference type="GO" id="GO:0007165">
    <property type="term" value="P:signal transduction"/>
    <property type="evidence" value="ECO:0007669"/>
    <property type="project" value="InterPro"/>
</dbReference>
<dbReference type="Gene3D" id="2.30.30.40">
    <property type="entry name" value="SH3 Domains"/>
    <property type="match status" value="1"/>
</dbReference>
<protein>
    <recommendedName>
        <fullName evidence="2">Chemotaxis protein CheW</fullName>
    </recommendedName>
</protein>
<dbReference type="GO" id="GO:0006935">
    <property type="term" value="P:chemotaxis"/>
    <property type="evidence" value="ECO:0007669"/>
    <property type="project" value="UniProtKB-KW"/>
</dbReference>
<dbReference type="CDD" id="cd00732">
    <property type="entry name" value="CheW"/>
    <property type="match status" value="1"/>
</dbReference>
<dbReference type="InterPro" id="IPR039315">
    <property type="entry name" value="CheW"/>
</dbReference>
<comment type="caution">
    <text evidence="7">The sequence shown here is derived from an EMBL/GenBank/DDBJ whole genome shotgun (WGS) entry which is preliminary data.</text>
</comment>
<dbReference type="Pfam" id="PF01584">
    <property type="entry name" value="CheW"/>
    <property type="match status" value="1"/>
</dbReference>
<dbReference type="PROSITE" id="PS50851">
    <property type="entry name" value="CHEW"/>
    <property type="match status" value="1"/>
</dbReference>
<evidence type="ECO:0000256" key="3">
    <source>
        <dbReference type="ARBA" id="ARBA00022490"/>
    </source>
</evidence>
<evidence type="ECO:0000256" key="2">
    <source>
        <dbReference type="ARBA" id="ARBA00021483"/>
    </source>
</evidence>
<feature type="domain" description="CheW-like" evidence="6">
    <location>
        <begin position="24"/>
        <end position="164"/>
    </location>
</feature>
<dbReference type="PANTHER" id="PTHR22617:SF23">
    <property type="entry name" value="CHEMOTAXIS PROTEIN CHEW"/>
    <property type="match status" value="1"/>
</dbReference>
<proteinExistence type="predicted"/>
<comment type="subcellular location">
    <subcellularLocation>
        <location evidence="1">Cytoplasm</location>
    </subcellularLocation>
</comment>
<keyword evidence="4" id="KW-0145">Chemotaxis</keyword>
<evidence type="ECO:0000256" key="1">
    <source>
        <dbReference type="ARBA" id="ARBA00004496"/>
    </source>
</evidence>
<evidence type="ECO:0000259" key="6">
    <source>
        <dbReference type="PROSITE" id="PS50851"/>
    </source>
</evidence>
<dbReference type="SMART" id="SM00260">
    <property type="entry name" value="CheW"/>
    <property type="match status" value="1"/>
</dbReference>
<evidence type="ECO:0000256" key="4">
    <source>
        <dbReference type="ARBA" id="ARBA00022500"/>
    </source>
</evidence>
<reference evidence="7 8" key="1">
    <citation type="journal article" date="2018" name="Environ. Microbiol.">
        <title>Novel energy conservation strategies and behaviour of Pelotomaculum schinkii driving syntrophic propionate catabolism.</title>
        <authorList>
            <person name="Hidalgo-Ahumada C.A.P."/>
            <person name="Nobu M.K."/>
            <person name="Narihiro T."/>
            <person name="Tamaki H."/>
            <person name="Liu W.T."/>
            <person name="Kamagata Y."/>
            <person name="Stams A.J.M."/>
            <person name="Imachi H."/>
            <person name="Sousa D.Z."/>
        </authorList>
    </citation>
    <scope>NUCLEOTIDE SEQUENCE [LARGE SCALE GENOMIC DNA]</scope>
    <source>
        <strain evidence="7 8">MGP</strain>
    </source>
</reference>
<dbReference type="Gene3D" id="2.40.50.180">
    <property type="entry name" value="CheA-289, Domain 4"/>
    <property type="match status" value="1"/>
</dbReference>
<dbReference type="InterPro" id="IPR036061">
    <property type="entry name" value="CheW-like_dom_sf"/>
</dbReference>
<gene>
    <name evidence="7" type="primary">cheW</name>
    <name evidence="7" type="ORF">Pmgp_01267</name>
</gene>
<dbReference type="SUPFAM" id="SSF50341">
    <property type="entry name" value="CheW-like"/>
    <property type="match status" value="1"/>
</dbReference>
<feature type="compositionally biased region" description="Acidic residues" evidence="5">
    <location>
        <begin position="10"/>
        <end position="20"/>
    </location>
</feature>
<dbReference type="GO" id="GO:0005829">
    <property type="term" value="C:cytosol"/>
    <property type="evidence" value="ECO:0007669"/>
    <property type="project" value="TreeGrafter"/>
</dbReference>
<keyword evidence="8" id="KW-1185">Reference proteome</keyword>
<evidence type="ECO:0000256" key="5">
    <source>
        <dbReference type="SAM" id="MobiDB-lite"/>
    </source>
</evidence>
<dbReference type="AlphaFoldDB" id="A0A4Y7RT25"/>
<evidence type="ECO:0000313" key="7">
    <source>
        <dbReference type="EMBL" id="TEB11900.1"/>
    </source>
</evidence>
<dbReference type="FunFam" id="2.40.50.180:FF:000002">
    <property type="entry name" value="Chemotaxis protein CheW"/>
    <property type="match status" value="1"/>
</dbReference>
<name>A0A4Y7RT25_9FIRM</name>
<sequence length="168" mass="19420">MSLKERLDADLLEDEYEEDEDTQEDKFLTFILCQEEYGIEIRHVTEIIGIQNITEVPDMPHYIKGVINLRGKVIPVMDVRLRFGLEEREYDDRTCIIVINIDEQSVGLIVDRVSEVMDIPKGEVEPPPKVKRGESSRFIQGMGKVGDRVKILLNAHQLLFDFNKGEEM</sequence>
<evidence type="ECO:0000313" key="8">
    <source>
        <dbReference type="Proteomes" id="UP000297597"/>
    </source>
</evidence>
<dbReference type="InterPro" id="IPR002545">
    <property type="entry name" value="CheW-lke_dom"/>
</dbReference>
<accession>A0A4Y7RT25</accession>
<dbReference type="EMBL" id="QFFZ01000010">
    <property type="protein sequence ID" value="TEB11900.1"/>
    <property type="molecule type" value="Genomic_DNA"/>
</dbReference>
<organism evidence="7 8">
    <name type="scientific">Pelotomaculum propionicicum</name>
    <dbReference type="NCBI Taxonomy" id="258475"/>
    <lineage>
        <taxon>Bacteria</taxon>
        <taxon>Bacillati</taxon>
        <taxon>Bacillota</taxon>
        <taxon>Clostridia</taxon>
        <taxon>Eubacteriales</taxon>
        <taxon>Desulfotomaculaceae</taxon>
        <taxon>Pelotomaculum</taxon>
    </lineage>
</organism>
<dbReference type="PANTHER" id="PTHR22617">
    <property type="entry name" value="CHEMOTAXIS SENSOR HISTIDINE KINASE-RELATED"/>
    <property type="match status" value="1"/>
</dbReference>
<feature type="region of interest" description="Disordered" evidence="5">
    <location>
        <begin position="1"/>
        <end position="20"/>
    </location>
</feature>
<keyword evidence="3" id="KW-0963">Cytoplasm</keyword>
<dbReference type="RefSeq" id="WP_192902818.1">
    <property type="nucleotide sequence ID" value="NZ_QFFZ01000010.1"/>
</dbReference>